<keyword evidence="1" id="KW-0812">Transmembrane</keyword>
<dbReference type="EMBL" id="FN653017">
    <property type="protein sequence ID" value="CBY21323.1"/>
    <property type="molecule type" value="Genomic_DNA"/>
</dbReference>
<proteinExistence type="predicted"/>
<feature type="transmembrane region" description="Helical" evidence="1">
    <location>
        <begin position="7"/>
        <end position="28"/>
    </location>
</feature>
<dbReference type="OrthoDB" id="10322830at2759"/>
<dbReference type="Proteomes" id="UP000001307">
    <property type="component" value="Unassembled WGS sequence"/>
</dbReference>
<accession>E4WW20</accession>
<feature type="transmembrane region" description="Helical" evidence="1">
    <location>
        <begin position="119"/>
        <end position="136"/>
    </location>
</feature>
<name>E4WW20_OIKDI</name>
<evidence type="ECO:0000313" key="2">
    <source>
        <dbReference type="EMBL" id="CBY21323.1"/>
    </source>
</evidence>
<evidence type="ECO:0000313" key="3">
    <source>
        <dbReference type="Proteomes" id="UP000001307"/>
    </source>
</evidence>
<keyword evidence="1" id="KW-0472">Membrane</keyword>
<organism evidence="2">
    <name type="scientific">Oikopleura dioica</name>
    <name type="common">Tunicate</name>
    <dbReference type="NCBI Taxonomy" id="34765"/>
    <lineage>
        <taxon>Eukaryota</taxon>
        <taxon>Metazoa</taxon>
        <taxon>Chordata</taxon>
        <taxon>Tunicata</taxon>
        <taxon>Appendicularia</taxon>
        <taxon>Copelata</taxon>
        <taxon>Oikopleuridae</taxon>
        <taxon>Oikopleura</taxon>
    </lineage>
</organism>
<keyword evidence="1" id="KW-1133">Transmembrane helix</keyword>
<dbReference type="AlphaFoldDB" id="E4WW20"/>
<protein>
    <submittedName>
        <fullName evidence="2">Uncharacterized protein</fullName>
    </submittedName>
</protein>
<reference evidence="2" key="1">
    <citation type="journal article" date="2010" name="Science">
        <title>Plasticity of animal genome architecture unmasked by rapid evolution of a pelagic tunicate.</title>
        <authorList>
            <person name="Denoeud F."/>
            <person name="Henriet S."/>
            <person name="Mungpakdee S."/>
            <person name="Aury J.M."/>
            <person name="Da Silva C."/>
            <person name="Brinkmann H."/>
            <person name="Mikhaleva J."/>
            <person name="Olsen L.C."/>
            <person name="Jubin C."/>
            <person name="Canestro C."/>
            <person name="Bouquet J.M."/>
            <person name="Danks G."/>
            <person name="Poulain J."/>
            <person name="Campsteijn C."/>
            <person name="Adamski M."/>
            <person name="Cross I."/>
            <person name="Yadetie F."/>
            <person name="Muffato M."/>
            <person name="Louis A."/>
            <person name="Butcher S."/>
            <person name="Tsagkogeorga G."/>
            <person name="Konrad A."/>
            <person name="Singh S."/>
            <person name="Jensen M.F."/>
            <person name="Cong E.H."/>
            <person name="Eikeseth-Otteraa H."/>
            <person name="Noel B."/>
            <person name="Anthouard V."/>
            <person name="Porcel B.M."/>
            <person name="Kachouri-Lafond R."/>
            <person name="Nishino A."/>
            <person name="Ugolini M."/>
            <person name="Chourrout P."/>
            <person name="Nishida H."/>
            <person name="Aasland R."/>
            <person name="Huzurbazar S."/>
            <person name="Westhof E."/>
            <person name="Delsuc F."/>
            <person name="Lehrach H."/>
            <person name="Reinhardt R."/>
            <person name="Weissenbach J."/>
            <person name="Roy S.W."/>
            <person name="Artiguenave F."/>
            <person name="Postlethwait J.H."/>
            <person name="Manak J.R."/>
            <person name="Thompson E.M."/>
            <person name="Jaillon O."/>
            <person name="Du Pasquier L."/>
            <person name="Boudinot P."/>
            <person name="Liberles D.A."/>
            <person name="Volff J.N."/>
            <person name="Philippe H."/>
            <person name="Lenhard B."/>
            <person name="Roest Crollius H."/>
            <person name="Wincker P."/>
            <person name="Chourrout D."/>
        </authorList>
    </citation>
    <scope>NUCLEOTIDE SEQUENCE [LARGE SCALE GENOMIC DNA]</scope>
</reference>
<dbReference type="InParanoid" id="E4WW20"/>
<keyword evidence="3" id="KW-1185">Reference proteome</keyword>
<feature type="transmembrane region" description="Helical" evidence="1">
    <location>
        <begin position="75"/>
        <end position="99"/>
    </location>
</feature>
<gene>
    <name evidence="2" type="ORF">GSOID_T00009082001</name>
</gene>
<evidence type="ECO:0000256" key="1">
    <source>
        <dbReference type="SAM" id="Phobius"/>
    </source>
</evidence>
<feature type="transmembrane region" description="Helical" evidence="1">
    <location>
        <begin position="40"/>
        <end position="63"/>
    </location>
</feature>
<sequence length="174" mass="19672">MRAMKKIYVFGFFAWVYLGVGTCPWSLISEEGFSEKSNALSWTAIYTNIASFLAILLTVINGNCTNSIKKGIKKFYYPVICVLSQFACVSSSAILIEILKSPDAFSESLWLFEIYRSSINWIVSMTVCLGSLLKITKESIETDLIKTEPYSDPNNNDKKEDISYRDHNMNLSIV</sequence>